<protein>
    <submittedName>
        <fullName evidence="1">Uncharacterized protein</fullName>
    </submittedName>
</protein>
<evidence type="ECO:0000313" key="2">
    <source>
        <dbReference type="Proteomes" id="UP000663891"/>
    </source>
</evidence>
<gene>
    <name evidence="1" type="ORF">VCS650_LOCUS1343</name>
</gene>
<name>A0A813PC92_9BILA</name>
<organism evidence="1 2">
    <name type="scientific">Adineta steineri</name>
    <dbReference type="NCBI Taxonomy" id="433720"/>
    <lineage>
        <taxon>Eukaryota</taxon>
        <taxon>Metazoa</taxon>
        <taxon>Spiralia</taxon>
        <taxon>Gnathifera</taxon>
        <taxon>Rotifera</taxon>
        <taxon>Eurotatoria</taxon>
        <taxon>Bdelloidea</taxon>
        <taxon>Adinetida</taxon>
        <taxon>Adinetidae</taxon>
        <taxon>Adineta</taxon>
    </lineage>
</organism>
<dbReference type="AlphaFoldDB" id="A0A813PC92"/>
<dbReference type="EMBL" id="CAJNON010000006">
    <property type="protein sequence ID" value="CAF0752786.1"/>
    <property type="molecule type" value="Genomic_DNA"/>
</dbReference>
<dbReference type="OrthoDB" id="10041509at2759"/>
<dbReference type="Proteomes" id="UP000663891">
    <property type="component" value="Unassembled WGS sequence"/>
</dbReference>
<sequence>MATSSIIMLSNVSMERLYLSQPPAWNELQRLSFTPNQQQQQQDGHSNQQLIRICYDKLLHHMYDINSSSTTTINQINEQLELSAEYCQLKTLRVDGNTVYLHSEQFYSEIKFDPLTHLPINVSISFTNDQQANEERYTCPRMLKALNEKQYKLFREHLNGYASLFTLTAPTMNNDKRIGYTAYKILQQDLERLAKTETYGKLLEGFQSMSEGLPMRISFNDQRKFLFV</sequence>
<evidence type="ECO:0000313" key="1">
    <source>
        <dbReference type="EMBL" id="CAF0752786.1"/>
    </source>
</evidence>
<accession>A0A813PC92</accession>
<reference evidence="1" key="1">
    <citation type="submission" date="2021-02" db="EMBL/GenBank/DDBJ databases">
        <authorList>
            <person name="Nowell W R."/>
        </authorList>
    </citation>
    <scope>NUCLEOTIDE SEQUENCE</scope>
</reference>
<proteinExistence type="predicted"/>
<comment type="caution">
    <text evidence="1">The sequence shown here is derived from an EMBL/GenBank/DDBJ whole genome shotgun (WGS) entry which is preliminary data.</text>
</comment>